<dbReference type="SUPFAM" id="SSF82199">
    <property type="entry name" value="SET domain"/>
    <property type="match status" value="1"/>
</dbReference>
<dbReference type="Gene3D" id="1.25.40.10">
    <property type="entry name" value="Tetratricopeptide repeat domain"/>
    <property type="match status" value="1"/>
</dbReference>
<gene>
    <name evidence="5" type="ORF">PPL_07026</name>
</gene>
<dbReference type="Gene3D" id="6.10.140.2220">
    <property type="match status" value="1"/>
</dbReference>
<dbReference type="Gene3D" id="2.170.270.10">
    <property type="entry name" value="SET domain"/>
    <property type="match status" value="1"/>
</dbReference>
<dbReference type="Proteomes" id="UP000001396">
    <property type="component" value="Unassembled WGS sequence"/>
</dbReference>
<evidence type="ECO:0000313" key="6">
    <source>
        <dbReference type="Proteomes" id="UP000001396"/>
    </source>
</evidence>
<dbReference type="GO" id="GO:0032259">
    <property type="term" value="P:methylation"/>
    <property type="evidence" value="ECO:0007669"/>
    <property type="project" value="UniProtKB-KW"/>
</dbReference>
<dbReference type="Gene3D" id="1.10.220.160">
    <property type="match status" value="1"/>
</dbReference>
<reference evidence="5 6" key="1">
    <citation type="journal article" date="2011" name="Genome Res.">
        <title>Phylogeny-wide analysis of social amoeba genomes highlights ancient origins for complex intercellular communication.</title>
        <authorList>
            <person name="Heidel A.J."/>
            <person name="Lawal H.M."/>
            <person name="Felder M."/>
            <person name="Schilde C."/>
            <person name="Helps N.R."/>
            <person name="Tunggal B."/>
            <person name="Rivero F."/>
            <person name="John U."/>
            <person name="Schleicher M."/>
            <person name="Eichinger L."/>
            <person name="Platzer M."/>
            <person name="Noegel A.A."/>
            <person name="Schaap P."/>
            <person name="Gloeckner G."/>
        </authorList>
    </citation>
    <scope>NUCLEOTIDE SEQUENCE [LARGE SCALE GENOMIC DNA]</scope>
    <source>
        <strain evidence="6">ATCC 26659 / Pp 5 / PN500</strain>
    </source>
</reference>
<dbReference type="AlphaFoldDB" id="D3BE73"/>
<dbReference type="STRING" id="670386.D3BE73"/>
<name>D3BE73_HETP5</name>
<dbReference type="EMBL" id="ADBJ01000031">
    <property type="protein sequence ID" value="EFA80204.1"/>
    <property type="molecule type" value="Genomic_DNA"/>
</dbReference>
<dbReference type="PANTHER" id="PTHR46402">
    <property type="entry name" value="SET AND MYND DOMAIN-CONTAINING PROTEIN 5"/>
    <property type="match status" value="1"/>
</dbReference>
<dbReference type="SMART" id="SM00028">
    <property type="entry name" value="TPR"/>
    <property type="match status" value="3"/>
</dbReference>
<evidence type="ECO:0000256" key="1">
    <source>
        <dbReference type="ARBA" id="ARBA00022603"/>
    </source>
</evidence>
<dbReference type="RefSeq" id="XP_020432324.1">
    <property type="nucleotide sequence ID" value="XM_020577876.1"/>
</dbReference>
<evidence type="ECO:0000259" key="4">
    <source>
        <dbReference type="PROSITE" id="PS50280"/>
    </source>
</evidence>
<keyword evidence="1" id="KW-0489">Methyltransferase</keyword>
<dbReference type="InterPro" id="IPR046341">
    <property type="entry name" value="SET_dom_sf"/>
</dbReference>
<dbReference type="OMA" id="YIDASMN"/>
<dbReference type="CDD" id="cd20071">
    <property type="entry name" value="SET_SMYD"/>
    <property type="match status" value="1"/>
</dbReference>
<keyword evidence="3" id="KW-0949">S-adenosyl-L-methionine</keyword>
<dbReference type="GO" id="GO:0042799">
    <property type="term" value="F:histone H4K20 methyltransferase activity"/>
    <property type="evidence" value="ECO:0007669"/>
    <property type="project" value="TreeGrafter"/>
</dbReference>
<keyword evidence="2" id="KW-0808">Transferase</keyword>
<keyword evidence="6" id="KW-1185">Reference proteome</keyword>
<evidence type="ECO:0000256" key="3">
    <source>
        <dbReference type="ARBA" id="ARBA00022691"/>
    </source>
</evidence>
<dbReference type="InterPro" id="IPR011990">
    <property type="entry name" value="TPR-like_helical_dom_sf"/>
</dbReference>
<evidence type="ECO:0000313" key="5">
    <source>
        <dbReference type="EMBL" id="EFA80204.1"/>
    </source>
</evidence>
<dbReference type="GeneID" id="31362507"/>
<organism evidence="5 6">
    <name type="scientific">Heterostelium pallidum (strain ATCC 26659 / Pp 5 / PN500)</name>
    <name type="common">Cellular slime mold</name>
    <name type="synonym">Polysphondylium pallidum</name>
    <dbReference type="NCBI Taxonomy" id="670386"/>
    <lineage>
        <taxon>Eukaryota</taxon>
        <taxon>Amoebozoa</taxon>
        <taxon>Evosea</taxon>
        <taxon>Eumycetozoa</taxon>
        <taxon>Dictyostelia</taxon>
        <taxon>Acytosteliales</taxon>
        <taxon>Acytosteliaceae</taxon>
        <taxon>Heterostelium</taxon>
    </lineage>
</organism>
<evidence type="ECO:0000256" key="2">
    <source>
        <dbReference type="ARBA" id="ARBA00022679"/>
    </source>
</evidence>
<dbReference type="PANTHER" id="PTHR46402:SF2">
    <property type="entry name" value="HISTONE-LYSINE N-TRIMETHYLTRANSFERASE SMYD5"/>
    <property type="match status" value="1"/>
</dbReference>
<sequence>MSEYREKGNQYFKAKQLEEALWCYTQAIEFDGNDHLSYTNRSLAFYMLSNYLESLKDANNAIAINSKWFKAYFRKSLALKQLSRYQESLESLDSALVLIENNNNNNINTGEMKSLIQQFNQEYKDISTLLIDSRYKLLTKEMNVDVAYINRYKGKGVVSKSNYQANQDIFQESPLVSHISYKFINNSLFKCCSHCLSTRLDVKLFSKENLNLYNNIYSNATTMIRCERDGCNDVYCSIDCLNHAKSQYHQVICSSPTDADLERLYAKAIEYKQTNPLVILRIYASILQNITINKLSINNSLLPFTSFVSNGEWTSQNDTEILSILKDIFKEYRSKEIEIDNLFTINKYREFNSIIQCNASHVNPPSDIHMYINDLVAKTPLSVDHIVVCGKKVTFDNLPEYLEKFSDLCISGSALFPIVNSCNHHCNPNAVVSYTTNCNRVTLRSLRSIPIHEEVEISYIDETVSCSQRRKELQHKYLFNCKCTRCLCEQ</sequence>
<accession>D3BE73</accession>
<dbReference type="Pfam" id="PF00856">
    <property type="entry name" value="SET"/>
    <property type="match status" value="1"/>
</dbReference>
<dbReference type="SUPFAM" id="SSF48452">
    <property type="entry name" value="TPR-like"/>
    <property type="match status" value="1"/>
</dbReference>
<dbReference type="InParanoid" id="D3BE73"/>
<dbReference type="GO" id="GO:0045814">
    <property type="term" value="P:negative regulation of gene expression, epigenetic"/>
    <property type="evidence" value="ECO:0007669"/>
    <property type="project" value="TreeGrafter"/>
</dbReference>
<proteinExistence type="predicted"/>
<comment type="caution">
    <text evidence="5">The sequence shown here is derived from an EMBL/GenBank/DDBJ whole genome shotgun (WGS) entry which is preliminary data.</text>
</comment>
<feature type="domain" description="SET" evidence="4">
    <location>
        <begin position="142"/>
        <end position="460"/>
    </location>
</feature>
<dbReference type="InterPro" id="IPR019734">
    <property type="entry name" value="TPR_rpt"/>
</dbReference>
<dbReference type="PROSITE" id="PS50280">
    <property type="entry name" value="SET"/>
    <property type="match status" value="1"/>
</dbReference>
<dbReference type="InterPro" id="IPR001214">
    <property type="entry name" value="SET_dom"/>
</dbReference>
<protein>
    <submittedName>
        <fullName evidence="5">SET domain-containing protein</fullName>
    </submittedName>
</protein>